<feature type="region of interest" description="Disordered" evidence="1">
    <location>
        <begin position="1"/>
        <end position="42"/>
    </location>
</feature>
<gene>
    <name evidence="2" type="ORF">PCOL08062_LOCUS2911</name>
</gene>
<evidence type="ECO:0000313" key="2">
    <source>
        <dbReference type="EMBL" id="CAD8233197.1"/>
    </source>
</evidence>
<protein>
    <submittedName>
        <fullName evidence="2">Uncharacterized protein</fullName>
    </submittedName>
</protein>
<feature type="compositionally biased region" description="Basic and acidic residues" evidence="1">
    <location>
        <begin position="103"/>
        <end position="112"/>
    </location>
</feature>
<evidence type="ECO:0000256" key="1">
    <source>
        <dbReference type="SAM" id="MobiDB-lite"/>
    </source>
</evidence>
<proteinExistence type="predicted"/>
<dbReference type="EMBL" id="HBDZ01003800">
    <property type="protein sequence ID" value="CAD8233197.1"/>
    <property type="molecule type" value="Transcribed_RNA"/>
</dbReference>
<name>A0A7R9TEB7_9VIRI</name>
<organism evidence="2">
    <name type="scientific">Prasinoderma coloniale</name>
    <dbReference type="NCBI Taxonomy" id="156133"/>
    <lineage>
        <taxon>Eukaryota</taxon>
        <taxon>Viridiplantae</taxon>
        <taxon>Prasinodermophyta</taxon>
        <taxon>Prasinodermophyceae</taxon>
        <taxon>Prasinodermales</taxon>
        <taxon>Prasinodermaceae</taxon>
        <taxon>Prasinoderma</taxon>
    </lineage>
</organism>
<reference evidence="2" key="1">
    <citation type="submission" date="2021-01" db="EMBL/GenBank/DDBJ databases">
        <authorList>
            <person name="Corre E."/>
            <person name="Pelletier E."/>
            <person name="Niang G."/>
            <person name="Scheremetjew M."/>
            <person name="Finn R."/>
            <person name="Kale V."/>
            <person name="Holt S."/>
            <person name="Cochrane G."/>
            <person name="Meng A."/>
            <person name="Brown T."/>
            <person name="Cohen L."/>
        </authorList>
    </citation>
    <scope>NUCLEOTIDE SEQUENCE</scope>
    <source>
        <strain evidence="2">CCMP1413</strain>
    </source>
</reference>
<feature type="region of interest" description="Disordered" evidence="1">
    <location>
        <begin position="103"/>
        <end position="132"/>
    </location>
</feature>
<sequence>MGWGGRERPAQRTAEGGGTGHRVAPSRGMGTAARSGAGRCDGGVGPRTRAVPSAVFVRFRALVLVVNAALALLSLVPPAEGVGGTRRSDPSLRELEGRLEGKVSDHAVRRAEAVPGGSRRRQRGERNDGVAASDWWPEEGDCSAMLAGLASVHVRSNYLSASGEEGGDAKNVVQEGFMPVSFEPRHFVCDAHRARGALLSAEAHDWPSAARDKATGAAVVRAADSASVFSGAKSGGGSASTGDEAERALIYWMHERKAGGDLVKGCMNVPTKGHNFGFYGKDEEIPFGRQEYCNRSQSLLANTSALTVVTEYFAPPVMCMHDEAVMRHTSFVAVVRHPLFRWQSELSWSSAIAKLDGVWQLFAEEPPPLGGCEPGRPCTGSGGIREYLQPGKLSPRSRERISDAQLEAAMRSLRSWMDNTWDGGKRCRDMRDKDMKAAGPRDKALSRAGHITESCYIDNYLVRLLSQNCSCDVGLLQTARRASSDTLYLHTNRDGCEINYHRRVTYEDFLLARQAAASFNALVPLERLQCDAKRVFALLGGNTGASMHPDFSLPSGSHVSTLEIRVLEVPELRAMLEADNMYDLMLYEWISQELYPSYFCEPPLVSPALEPGARPVL</sequence>
<dbReference type="AlphaFoldDB" id="A0A7R9TEB7"/>
<accession>A0A7R9TEB7</accession>
<feature type="compositionally biased region" description="Basic and acidic residues" evidence="1">
    <location>
        <begin position="1"/>
        <end position="10"/>
    </location>
</feature>